<evidence type="ECO:0000256" key="1">
    <source>
        <dbReference type="ARBA" id="ARBA00004496"/>
    </source>
</evidence>
<feature type="domain" description="DNA polymerase III beta sliding clamp C-terminal" evidence="12">
    <location>
        <begin position="267"/>
        <end position="372"/>
    </location>
</feature>
<dbReference type="Proteomes" id="UP000807850">
    <property type="component" value="Unassembled WGS sequence"/>
</dbReference>
<evidence type="ECO:0000256" key="3">
    <source>
        <dbReference type="ARBA" id="ARBA00022490"/>
    </source>
</evidence>
<dbReference type="GO" id="GO:0006271">
    <property type="term" value="P:DNA strand elongation involved in DNA replication"/>
    <property type="evidence" value="ECO:0007669"/>
    <property type="project" value="TreeGrafter"/>
</dbReference>
<dbReference type="InterPro" id="IPR022637">
    <property type="entry name" value="DNA_polIII_beta_cen"/>
</dbReference>
<evidence type="ECO:0000259" key="11">
    <source>
        <dbReference type="Pfam" id="PF02767"/>
    </source>
</evidence>
<evidence type="ECO:0000256" key="6">
    <source>
        <dbReference type="ARBA" id="ARBA00022705"/>
    </source>
</evidence>
<evidence type="ECO:0000256" key="4">
    <source>
        <dbReference type="ARBA" id="ARBA00022679"/>
    </source>
</evidence>
<accession>A0A9D6QJE7</accession>
<dbReference type="Gene3D" id="3.10.150.10">
    <property type="entry name" value="DNA Polymerase III, subunit A, domain 2"/>
    <property type="match status" value="1"/>
</dbReference>
<comment type="function">
    <text evidence="9">Confers DNA tethering and processivity to DNA polymerases and other proteins. Acts as a clamp, forming a ring around DNA (a reaction catalyzed by the clamp-loading complex) which diffuses in an ATP-independent manner freely and bidirectionally along dsDNA. Initially characterized for its ability to contact the catalytic subunit of DNA polymerase III (Pol III), a complex, multichain enzyme responsible for most of the replicative synthesis in bacteria; Pol III exhibits 3'-5' exonuclease proofreading activity. The beta chain is required for initiation of replication as well as for processivity of DNA replication.</text>
</comment>
<dbReference type="InterPro" id="IPR022634">
    <property type="entry name" value="DNA_polIII_beta_N"/>
</dbReference>
<dbReference type="AlphaFoldDB" id="A0A9D6QJE7"/>
<dbReference type="InterPro" id="IPR046938">
    <property type="entry name" value="DNA_clamp_sf"/>
</dbReference>
<name>A0A9D6QJE7_UNCEI</name>
<dbReference type="SUPFAM" id="SSF55979">
    <property type="entry name" value="DNA clamp"/>
    <property type="match status" value="3"/>
</dbReference>
<dbReference type="EMBL" id="JACQAY010000301">
    <property type="protein sequence ID" value="MBI3540427.1"/>
    <property type="molecule type" value="Genomic_DNA"/>
</dbReference>
<dbReference type="GO" id="GO:0003887">
    <property type="term" value="F:DNA-directed DNA polymerase activity"/>
    <property type="evidence" value="ECO:0007669"/>
    <property type="project" value="UniProtKB-UniRule"/>
</dbReference>
<dbReference type="Gene3D" id="3.70.10.10">
    <property type="match status" value="1"/>
</dbReference>
<protein>
    <recommendedName>
        <fullName evidence="9">Beta sliding clamp</fullName>
    </recommendedName>
</protein>
<organism evidence="13 14">
    <name type="scientific">Eiseniibacteriota bacterium</name>
    <dbReference type="NCBI Taxonomy" id="2212470"/>
    <lineage>
        <taxon>Bacteria</taxon>
        <taxon>Candidatus Eiseniibacteriota</taxon>
    </lineage>
</organism>
<dbReference type="Pfam" id="PF02767">
    <property type="entry name" value="DNA_pol3_beta_2"/>
    <property type="match status" value="1"/>
</dbReference>
<dbReference type="GO" id="GO:0008408">
    <property type="term" value="F:3'-5' exonuclease activity"/>
    <property type="evidence" value="ECO:0007669"/>
    <property type="project" value="InterPro"/>
</dbReference>
<dbReference type="GO" id="GO:0005737">
    <property type="term" value="C:cytoplasm"/>
    <property type="evidence" value="ECO:0007669"/>
    <property type="project" value="UniProtKB-SubCell"/>
</dbReference>
<evidence type="ECO:0000259" key="10">
    <source>
        <dbReference type="Pfam" id="PF00712"/>
    </source>
</evidence>
<dbReference type="Pfam" id="PF02768">
    <property type="entry name" value="DNA_pol3_beta_3"/>
    <property type="match status" value="1"/>
</dbReference>
<dbReference type="InterPro" id="IPR001001">
    <property type="entry name" value="DNA_polIII_beta"/>
</dbReference>
<evidence type="ECO:0000256" key="8">
    <source>
        <dbReference type="ARBA" id="ARBA00023125"/>
    </source>
</evidence>
<dbReference type="PIRSF" id="PIRSF000804">
    <property type="entry name" value="DNA_pol_III_b"/>
    <property type="match status" value="1"/>
</dbReference>
<dbReference type="InterPro" id="IPR022635">
    <property type="entry name" value="DNA_polIII_beta_C"/>
</dbReference>
<keyword evidence="5 9" id="KW-0548">Nucleotidyltransferase</keyword>
<proteinExistence type="inferred from homology"/>
<dbReference type="PANTHER" id="PTHR30478">
    <property type="entry name" value="DNA POLYMERASE III SUBUNIT BETA"/>
    <property type="match status" value="1"/>
</dbReference>
<dbReference type="GO" id="GO:0003677">
    <property type="term" value="F:DNA binding"/>
    <property type="evidence" value="ECO:0007669"/>
    <property type="project" value="UniProtKB-UniRule"/>
</dbReference>
<dbReference type="CDD" id="cd00140">
    <property type="entry name" value="beta_clamp"/>
    <property type="match status" value="1"/>
</dbReference>
<evidence type="ECO:0000256" key="5">
    <source>
        <dbReference type="ARBA" id="ARBA00022695"/>
    </source>
</evidence>
<dbReference type="NCBIfam" id="TIGR00663">
    <property type="entry name" value="dnan"/>
    <property type="match status" value="1"/>
</dbReference>
<keyword evidence="7 9" id="KW-0239">DNA-directed DNA polymerase</keyword>
<comment type="subunit">
    <text evidence="9">Forms a ring-shaped head-to-tail homodimer around DNA.</text>
</comment>
<comment type="similarity">
    <text evidence="2 9">Belongs to the beta sliding clamp family.</text>
</comment>
<feature type="domain" description="DNA polymerase III beta sliding clamp central" evidence="11">
    <location>
        <begin position="144"/>
        <end position="264"/>
    </location>
</feature>
<reference evidence="13" key="1">
    <citation type="submission" date="2020-07" db="EMBL/GenBank/DDBJ databases">
        <title>Huge and variable diversity of episymbiotic CPR bacteria and DPANN archaea in groundwater ecosystems.</title>
        <authorList>
            <person name="He C.Y."/>
            <person name="Keren R."/>
            <person name="Whittaker M."/>
            <person name="Farag I.F."/>
            <person name="Doudna J."/>
            <person name="Cate J.H.D."/>
            <person name="Banfield J.F."/>
        </authorList>
    </citation>
    <scope>NUCLEOTIDE SEQUENCE</scope>
    <source>
        <strain evidence="13">NC_groundwater_928_Pr1_S-0.2um_72_17</strain>
    </source>
</reference>
<dbReference type="SMART" id="SM00480">
    <property type="entry name" value="POL3Bc"/>
    <property type="match status" value="1"/>
</dbReference>
<dbReference type="GO" id="GO:0009360">
    <property type="term" value="C:DNA polymerase III complex"/>
    <property type="evidence" value="ECO:0007669"/>
    <property type="project" value="InterPro"/>
</dbReference>
<evidence type="ECO:0000256" key="2">
    <source>
        <dbReference type="ARBA" id="ARBA00010752"/>
    </source>
</evidence>
<comment type="caution">
    <text evidence="13">The sequence shown here is derived from an EMBL/GenBank/DDBJ whole genome shotgun (WGS) entry which is preliminary data.</text>
</comment>
<keyword evidence="4 9" id="KW-0808">Transferase</keyword>
<feature type="domain" description="DNA polymerase III beta sliding clamp N-terminal" evidence="10">
    <location>
        <begin position="15"/>
        <end position="133"/>
    </location>
</feature>
<keyword evidence="8" id="KW-0238">DNA-binding</keyword>
<evidence type="ECO:0000259" key="12">
    <source>
        <dbReference type="Pfam" id="PF02768"/>
    </source>
</evidence>
<sequence>MTALELPTRQGATAMELGIQQGDLSYAVGKAFASVSTKSPMPLLSCLLLEADKTGLRVTGSDLDVTTAVTVPCTVQTPGRAAVSARHFNEVVRKIPRGMLKITIAGNQCEVRYGDGTGWSRFPIQPADDFPRVPELKAEHQVTLPGDILSRLIARTIYAASTDATRPNLGGVFVQGGDKQITFVATDGHRLARTGRKGGFAGLGKDGVIVPSRALAAVSRTAEEATSPVAIEIAAGRNQAGFTTQVGEYRVQILARLLQGPYPNYEQVIPKNNPRDLQVNRKDLLEAVDIVASHADNVTRQVRFSVAEGRLGVSSATELGAGEHTLAADFHGEGMEIGYNANYLIDILRSIESERIVFRLNNALAAGVVEPVGGPSQSEEDLLCLVMPLRLPDAAG</sequence>
<dbReference type="Pfam" id="PF00712">
    <property type="entry name" value="DNA_pol3_beta"/>
    <property type="match status" value="1"/>
</dbReference>
<comment type="subcellular location">
    <subcellularLocation>
        <location evidence="1 9">Cytoplasm</location>
    </subcellularLocation>
</comment>
<evidence type="ECO:0000256" key="7">
    <source>
        <dbReference type="ARBA" id="ARBA00022932"/>
    </source>
</evidence>
<keyword evidence="6 9" id="KW-0235">DNA replication</keyword>
<evidence type="ECO:0000313" key="13">
    <source>
        <dbReference type="EMBL" id="MBI3540427.1"/>
    </source>
</evidence>
<evidence type="ECO:0000313" key="14">
    <source>
        <dbReference type="Proteomes" id="UP000807850"/>
    </source>
</evidence>
<dbReference type="PANTHER" id="PTHR30478:SF0">
    <property type="entry name" value="BETA SLIDING CLAMP"/>
    <property type="match status" value="1"/>
</dbReference>
<keyword evidence="3 9" id="KW-0963">Cytoplasm</keyword>
<gene>
    <name evidence="13" type="primary">dnaN</name>
    <name evidence="13" type="ORF">HY076_09160</name>
</gene>
<evidence type="ECO:0000256" key="9">
    <source>
        <dbReference type="PIRNR" id="PIRNR000804"/>
    </source>
</evidence>